<feature type="region of interest" description="Disordered" evidence="5">
    <location>
        <begin position="79"/>
        <end position="107"/>
    </location>
</feature>
<gene>
    <name evidence="7" type="ORF">GSPATT00009782001</name>
</gene>
<dbReference type="InterPro" id="IPR008271">
    <property type="entry name" value="Ser/Thr_kinase_AS"/>
</dbReference>
<dbReference type="AlphaFoldDB" id="A0CRQ0"/>
<feature type="binding site" evidence="4">
    <location>
        <position position="301"/>
    </location>
    <ligand>
        <name>Mg(2+)</name>
        <dbReference type="ChEBI" id="CHEBI:18420"/>
    </ligand>
</feature>
<evidence type="ECO:0000256" key="2">
    <source>
        <dbReference type="ARBA" id="ARBA00022840"/>
    </source>
</evidence>
<reference evidence="7 8" key="1">
    <citation type="journal article" date="2006" name="Nature">
        <title>Global trends of whole-genome duplications revealed by the ciliate Paramecium tetraurelia.</title>
        <authorList>
            <consortium name="Genoscope"/>
            <person name="Aury J.-M."/>
            <person name="Jaillon O."/>
            <person name="Duret L."/>
            <person name="Noel B."/>
            <person name="Jubin C."/>
            <person name="Porcel B.M."/>
            <person name="Segurens B."/>
            <person name="Daubin V."/>
            <person name="Anthouard V."/>
            <person name="Aiach N."/>
            <person name="Arnaiz O."/>
            <person name="Billaut A."/>
            <person name="Beisson J."/>
            <person name="Blanc I."/>
            <person name="Bouhouche K."/>
            <person name="Camara F."/>
            <person name="Duharcourt S."/>
            <person name="Guigo R."/>
            <person name="Gogendeau D."/>
            <person name="Katinka M."/>
            <person name="Keller A.-M."/>
            <person name="Kissmehl R."/>
            <person name="Klotz C."/>
            <person name="Koll F."/>
            <person name="Le Moue A."/>
            <person name="Lepere C."/>
            <person name="Malinsky S."/>
            <person name="Nowacki M."/>
            <person name="Nowak J.K."/>
            <person name="Plattner H."/>
            <person name="Poulain J."/>
            <person name="Ruiz F."/>
            <person name="Serrano V."/>
            <person name="Zagulski M."/>
            <person name="Dessen P."/>
            <person name="Betermier M."/>
            <person name="Weissenbach J."/>
            <person name="Scarpelli C."/>
            <person name="Schachter V."/>
            <person name="Sperling L."/>
            <person name="Meyer E."/>
            <person name="Cohen J."/>
            <person name="Wincker P."/>
        </authorList>
    </citation>
    <scope>NUCLEOTIDE SEQUENCE [LARGE SCALE GENOMIC DNA]</scope>
    <source>
        <strain evidence="7 8">Stock d4-2</strain>
    </source>
</reference>
<dbReference type="SUPFAM" id="SSF56112">
    <property type="entry name" value="Protein kinase-like (PK-like)"/>
    <property type="match status" value="1"/>
</dbReference>
<dbReference type="STRING" id="5888.A0CRQ0"/>
<dbReference type="InterPro" id="IPR011009">
    <property type="entry name" value="Kinase-like_dom_sf"/>
</dbReference>
<evidence type="ECO:0000256" key="4">
    <source>
        <dbReference type="PIRSR" id="PIRSR000615-3"/>
    </source>
</evidence>
<keyword evidence="8" id="KW-1185">Reference proteome</keyword>
<dbReference type="EMBL" id="CT868152">
    <property type="protein sequence ID" value="CAK73467.1"/>
    <property type="molecule type" value="Genomic_DNA"/>
</dbReference>
<keyword evidence="4" id="KW-0460">Magnesium</keyword>
<dbReference type="PROSITE" id="PS50011">
    <property type="entry name" value="PROTEIN_KINASE_DOM"/>
    <property type="match status" value="1"/>
</dbReference>
<evidence type="ECO:0000313" key="7">
    <source>
        <dbReference type="EMBL" id="CAK73467.1"/>
    </source>
</evidence>
<dbReference type="PANTHER" id="PTHR24346:SF30">
    <property type="entry name" value="MATERNAL EMBRYONIC LEUCINE ZIPPER KINASE"/>
    <property type="match status" value="1"/>
</dbReference>
<dbReference type="HOGENOM" id="CLU_563189_0_0_1"/>
<organism evidence="7 8">
    <name type="scientific">Paramecium tetraurelia</name>
    <dbReference type="NCBI Taxonomy" id="5888"/>
    <lineage>
        <taxon>Eukaryota</taxon>
        <taxon>Sar</taxon>
        <taxon>Alveolata</taxon>
        <taxon>Ciliophora</taxon>
        <taxon>Intramacronucleata</taxon>
        <taxon>Oligohymenophorea</taxon>
        <taxon>Peniculida</taxon>
        <taxon>Parameciidae</taxon>
        <taxon>Paramecium</taxon>
    </lineage>
</organism>
<keyword evidence="1" id="KW-0547">Nucleotide-binding</keyword>
<keyword evidence="2" id="KW-0067">ATP-binding</keyword>
<dbReference type="PANTHER" id="PTHR24346">
    <property type="entry name" value="MAP/MICROTUBULE AFFINITY-REGULATING KINASE"/>
    <property type="match status" value="1"/>
</dbReference>
<dbReference type="Gene3D" id="1.10.510.10">
    <property type="entry name" value="Transferase(Phosphotransferase) domain 1"/>
    <property type="match status" value="1"/>
</dbReference>
<dbReference type="FunFam" id="1.10.510.10:FF:001233">
    <property type="entry name" value="CAMK family protein kinase"/>
    <property type="match status" value="1"/>
</dbReference>
<dbReference type="GO" id="GO:0046872">
    <property type="term" value="F:metal ion binding"/>
    <property type="evidence" value="ECO:0007669"/>
    <property type="project" value="UniProtKB-KW"/>
</dbReference>
<feature type="compositionally biased region" description="Low complexity" evidence="5">
    <location>
        <begin position="85"/>
        <end position="100"/>
    </location>
</feature>
<dbReference type="GeneID" id="5026649"/>
<dbReference type="InterPro" id="IPR000719">
    <property type="entry name" value="Prot_kinase_dom"/>
</dbReference>
<protein>
    <recommendedName>
        <fullName evidence="6">Protein kinase domain-containing protein</fullName>
    </recommendedName>
</protein>
<dbReference type="OMA" id="YQREFII"/>
<sequence>MNQLKKHISVKCINFNTQSTNTRSRSISNQVSKNSTDRSRSVSKQCPAIKLPVPVKNSETTSMSNTKQVSKLGKIKIDLGNNATSRSQQTTQKSRSSSQISKEESFPKMLPDFGRMETELLDCQDFFLQLPEIHFPTNEEVMKERVILANRIAHTIKTKKRIPPSTPDFYKVPNLQPQQGKGAFAKVCLGIQILTGAKVAMKIIEKSTLKSESAKKRLLLEITIMKILSQYKQFAQLYEVFETKKQIYIIMEYVEGGDLMKWTKEKPIPEIQAKNIFAQLTLALQTLQSHNILHRDIKLDNILLQGDLIKICDFGVSRQIIKGQKILEQCGTPAYLAPEIIFSKIGYEGFASDIWSAGVLLYILLVGKVPFKGNNMNELNHNIQNGQLNFIEMKKQNLSNDSVDLIKQMLNVNPKLRITLTEIMNHQWLKEINIKQQKQQPNSTNLDLRVISQIEQFGYQREFIIKSLQKQTFCHINAIYSILTSVQK</sequence>
<dbReference type="InParanoid" id="A0CRQ0"/>
<dbReference type="Pfam" id="PF00069">
    <property type="entry name" value="Pkinase"/>
    <property type="match status" value="1"/>
</dbReference>
<accession>A0CRQ0</accession>
<dbReference type="SMART" id="SM00220">
    <property type="entry name" value="S_TKc"/>
    <property type="match status" value="1"/>
</dbReference>
<dbReference type="eggNOG" id="KOG0586">
    <property type="taxonomic scope" value="Eukaryota"/>
</dbReference>
<feature type="active site" description="Proton acceptor" evidence="3">
    <location>
        <position position="296"/>
    </location>
</feature>
<evidence type="ECO:0000256" key="3">
    <source>
        <dbReference type="PIRSR" id="PIRSR000615-1"/>
    </source>
</evidence>
<dbReference type="KEGG" id="ptm:GSPATT00009782001"/>
<evidence type="ECO:0000259" key="6">
    <source>
        <dbReference type="PROSITE" id="PS50011"/>
    </source>
</evidence>
<evidence type="ECO:0000313" key="8">
    <source>
        <dbReference type="Proteomes" id="UP000000600"/>
    </source>
</evidence>
<dbReference type="GO" id="GO:0004674">
    <property type="term" value="F:protein serine/threonine kinase activity"/>
    <property type="evidence" value="ECO:0000318"/>
    <property type="project" value="GO_Central"/>
</dbReference>
<feature type="binding site" evidence="4">
    <location>
        <position position="313"/>
    </location>
    <ligand>
        <name>Mg(2+)</name>
        <dbReference type="ChEBI" id="CHEBI:18420"/>
    </ligand>
</feature>
<dbReference type="RefSeq" id="XP_001440864.1">
    <property type="nucleotide sequence ID" value="XM_001440827.1"/>
</dbReference>
<dbReference type="PROSITE" id="PS00108">
    <property type="entry name" value="PROTEIN_KINASE_ST"/>
    <property type="match status" value="1"/>
</dbReference>
<feature type="region of interest" description="Disordered" evidence="5">
    <location>
        <begin position="19"/>
        <end position="44"/>
    </location>
</feature>
<proteinExistence type="predicted"/>
<name>A0CRQ0_PARTE</name>
<feature type="compositionally biased region" description="Polar residues" evidence="5">
    <location>
        <begin position="19"/>
        <end position="34"/>
    </location>
</feature>
<evidence type="ECO:0000256" key="1">
    <source>
        <dbReference type="ARBA" id="ARBA00022741"/>
    </source>
</evidence>
<dbReference type="Proteomes" id="UP000000600">
    <property type="component" value="Unassembled WGS sequence"/>
</dbReference>
<evidence type="ECO:0000256" key="5">
    <source>
        <dbReference type="SAM" id="MobiDB-lite"/>
    </source>
</evidence>
<keyword evidence="4" id="KW-0479">Metal-binding</keyword>
<feature type="domain" description="Protein kinase" evidence="6">
    <location>
        <begin position="173"/>
        <end position="429"/>
    </location>
</feature>
<dbReference type="OrthoDB" id="295513at2759"/>
<dbReference type="GO" id="GO:0005524">
    <property type="term" value="F:ATP binding"/>
    <property type="evidence" value="ECO:0007669"/>
    <property type="project" value="UniProtKB-KW"/>
</dbReference>